<feature type="transmembrane region" description="Helical" evidence="2">
    <location>
        <begin position="452"/>
        <end position="472"/>
    </location>
</feature>
<name>A0A1Y1S8N8_9MICR</name>
<feature type="transmembrane region" description="Helical" evidence="2">
    <location>
        <begin position="285"/>
        <end position="306"/>
    </location>
</feature>
<organism evidence="3 4">
    <name type="scientific">Enterospora canceri</name>
    <dbReference type="NCBI Taxonomy" id="1081671"/>
    <lineage>
        <taxon>Eukaryota</taxon>
        <taxon>Fungi</taxon>
        <taxon>Fungi incertae sedis</taxon>
        <taxon>Microsporidia</taxon>
        <taxon>Enterocytozoonidae</taxon>
        <taxon>Enterospora</taxon>
    </lineage>
</organism>
<keyword evidence="4" id="KW-1185">Reference proteome</keyword>
<evidence type="ECO:0000313" key="4">
    <source>
        <dbReference type="Proteomes" id="UP000192639"/>
    </source>
</evidence>
<feature type="transmembrane region" description="Helical" evidence="2">
    <location>
        <begin position="484"/>
        <end position="513"/>
    </location>
</feature>
<evidence type="ECO:0000313" key="3">
    <source>
        <dbReference type="EMBL" id="ORD94833.1"/>
    </source>
</evidence>
<feature type="compositionally biased region" description="Low complexity" evidence="1">
    <location>
        <begin position="10"/>
        <end position="30"/>
    </location>
</feature>
<dbReference type="AlphaFoldDB" id="A0A1Y1S8N8"/>
<feature type="region of interest" description="Disordered" evidence="1">
    <location>
        <begin position="1"/>
        <end position="36"/>
    </location>
</feature>
<reference evidence="3 4" key="1">
    <citation type="journal article" date="2017" name="Environ. Microbiol.">
        <title>Decay of the glycolytic pathway and adaptation to intranuclear parasitism within Enterocytozoonidae microsporidia.</title>
        <authorList>
            <person name="Wiredu Boakye D."/>
            <person name="Jaroenlak P."/>
            <person name="Prachumwat A."/>
            <person name="Williams T.A."/>
            <person name="Bateman K.S."/>
            <person name="Itsathitphaisarn O."/>
            <person name="Sritunyalucksana K."/>
            <person name="Paszkiewicz K.H."/>
            <person name="Moore K.A."/>
            <person name="Stentiford G.D."/>
            <person name="Williams B.A."/>
        </authorList>
    </citation>
    <scope>NUCLEOTIDE SEQUENCE [LARGE SCALE GENOMIC DNA]</scope>
    <source>
        <strain evidence="3 4">GB1</strain>
    </source>
</reference>
<keyword evidence="2" id="KW-0472">Membrane</keyword>
<dbReference type="OrthoDB" id="2190497at2759"/>
<proteinExistence type="predicted"/>
<evidence type="ECO:0000256" key="2">
    <source>
        <dbReference type="SAM" id="Phobius"/>
    </source>
</evidence>
<protein>
    <submittedName>
        <fullName evidence="3">Uncharacterized protein</fullName>
    </submittedName>
</protein>
<accession>A0A1Y1S8N8</accession>
<dbReference type="Proteomes" id="UP000192639">
    <property type="component" value="Unassembled WGS sequence"/>
</dbReference>
<evidence type="ECO:0000256" key="1">
    <source>
        <dbReference type="SAM" id="MobiDB-lite"/>
    </source>
</evidence>
<dbReference type="EMBL" id="LWDP01000008">
    <property type="protein sequence ID" value="ORD94833.1"/>
    <property type="molecule type" value="Genomic_DNA"/>
</dbReference>
<feature type="transmembrane region" description="Helical" evidence="2">
    <location>
        <begin position="173"/>
        <end position="199"/>
    </location>
</feature>
<keyword evidence="2" id="KW-1133">Transmembrane helix</keyword>
<feature type="transmembrane region" description="Helical" evidence="2">
    <location>
        <begin position="260"/>
        <end position="278"/>
    </location>
</feature>
<comment type="caution">
    <text evidence="3">The sequence shown here is derived from an EMBL/GenBank/DDBJ whole genome shotgun (WGS) entry which is preliminary data.</text>
</comment>
<gene>
    <name evidence="3" type="ORF">ECANGB1_2229</name>
</gene>
<keyword evidence="2" id="KW-0812">Transmembrane</keyword>
<feature type="transmembrane region" description="Helical" evidence="2">
    <location>
        <begin position="107"/>
        <end position="127"/>
    </location>
</feature>
<dbReference type="VEuPathDB" id="MicrosporidiaDB:ECANGB1_2229"/>
<feature type="transmembrane region" description="Helical" evidence="2">
    <location>
        <begin position="424"/>
        <end position="445"/>
    </location>
</feature>
<sequence length="615" mass="66119">MSDNGVEGVENTNSNDSDNIENNVNVNTENDSTKNDNICGAEQLDKDGPEMVVEPEKSDNLSGIKAGAISAATAAIMTLCDFISFGKDLFKADDSRGSDVFGEMCRTLSLVAFCAGTVLSNVVFNFASSLNTAFVAGVILEAKQSFNSISGACHRIVARELTKQNANASDDVIAAQSALCTWVVCSFTTLLFAGASGLVAQKKLGNACKKVPLLAVNAVMLAIGLFMLKDPISDAKELFERVKEAKTAAGEKTDLWAVKSYGYVALVLGLAAVVWAIDNFAPFQFLLPAAAVAVAAAVHLVWHLSLKKEAPLFKPVFFTGALNTGVSAIFKFTDQTTTGVDFGMIISCLLENIGEIITVTIFNMIHINVNVPSFVSCTGKEGDYDLNREWKAQALSNAATSVVGFPSYFVNCYSLLVAKLGCGYSQFALVFAGVFALLGIALPFVVEYIPLLVGHVLLSYMGMVFIQCYGYEPFRAMNGTDATIWAAGVVLSYFCSTALGFCFVIAAISLSVLKAAIAGRKRQVKPVYGDEVNYNTLKYVKIDYPVYFLTLDEFAVDLQYLESGFTLDLTGCSYIDMGGNAMLEEKLNEIGIINVYGTPANLYTKRLQSKINIIA</sequence>
<feature type="transmembrane region" description="Helical" evidence="2">
    <location>
        <begin position="66"/>
        <end position="86"/>
    </location>
</feature>